<dbReference type="KEGG" id="htx:EKK97_02650"/>
<organism evidence="3 4">
    <name type="scientific">Billgrantia tianxiuensis</name>
    <dbReference type="NCBI Taxonomy" id="2497861"/>
    <lineage>
        <taxon>Bacteria</taxon>
        <taxon>Pseudomonadati</taxon>
        <taxon>Pseudomonadota</taxon>
        <taxon>Gammaproteobacteria</taxon>
        <taxon>Oceanospirillales</taxon>
        <taxon>Halomonadaceae</taxon>
        <taxon>Billgrantia</taxon>
    </lineage>
</organism>
<dbReference type="InterPro" id="IPR050879">
    <property type="entry name" value="Acyltransferase_3"/>
</dbReference>
<feature type="transmembrane region" description="Helical" evidence="1">
    <location>
        <begin position="192"/>
        <end position="214"/>
    </location>
</feature>
<dbReference type="GO" id="GO:0016747">
    <property type="term" value="F:acyltransferase activity, transferring groups other than amino-acyl groups"/>
    <property type="evidence" value="ECO:0007669"/>
    <property type="project" value="InterPro"/>
</dbReference>
<proteinExistence type="predicted"/>
<feature type="transmembrane region" description="Helical" evidence="1">
    <location>
        <begin position="254"/>
        <end position="273"/>
    </location>
</feature>
<feature type="transmembrane region" description="Helical" evidence="1">
    <location>
        <begin position="127"/>
        <end position="148"/>
    </location>
</feature>
<evidence type="ECO:0000313" key="3">
    <source>
        <dbReference type="EMBL" id="QHC48723.1"/>
    </source>
</evidence>
<name>A0A6I6SQ45_9GAMM</name>
<dbReference type="Pfam" id="PF01757">
    <property type="entry name" value="Acyl_transf_3"/>
    <property type="match status" value="1"/>
</dbReference>
<protein>
    <submittedName>
        <fullName evidence="3">Acyltransferase</fullName>
    </submittedName>
</protein>
<keyword evidence="3" id="KW-0808">Transferase</keyword>
<dbReference type="PANTHER" id="PTHR23028">
    <property type="entry name" value="ACETYLTRANSFERASE"/>
    <property type="match status" value="1"/>
</dbReference>
<feature type="transmembrane region" description="Helical" evidence="1">
    <location>
        <begin position="95"/>
        <end position="115"/>
    </location>
</feature>
<feature type="transmembrane region" description="Helical" evidence="1">
    <location>
        <begin position="279"/>
        <end position="300"/>
    </location>
</feature>
<keyword evidence="1" id="KW-0812">Transmembrane</keyword>
<dbReference type="AlphaFoldDB" id="A0A6I6SQ45"/>
<evidence type="ECO:0000313" key="4">
    <source>
        <dbReference type="Proteomes" id="UP000464013"/>
    </source>
</evidence>
<accession>A0A6I6SQ45</accession>
<keyword evidence="3" id="KW-0012">Acyltransferase</keyword>
<dbReference type="EMBL" id="CP035042">
    <property type="protein sequence ID" value="QHC48723.1"/>
    <property type="molecule type" value="Genomic_DNA"/>
</dbReference>
<evidence type="ECO:0000259" key="2">
    <source>
        <dbReference type="Pfam" id="PF01757"/>
    </source>
</evidence>
<reference evidence="3 4" key="1">
    <citation type="submission" date="2019-01" db="EMBL/GenBank/DDBJ databases">
        <title>Complete genome of a denitifying bacterium Halomons sp. BC-M4-5.</title>
        <authorList>
            <person name="Wang L."/>
            <person name="Shao Z."/>
        </authorList>
    </citation>
    <scope>NUCLEOTIDE SEQUENCE [LARGE SCALE GENOMIC DNA]</scope>
    <source>
        <strain evidence="3 4">BC-M4-5</strain>
    </source>
</reference>
<keyword evidence="1" id="KW-1133">Transmembrane helix</keyword>
<keyword evidence="4" id="KW-1185">Reference proteome</keyword>
<dbReference type="PANTHER" id="PTHR23028:SF53">
    <property type="entry name" value="ACYL_TRANSF_3 DOMAIN-CONTAINING PROTEIN"/>
    <property type="match status" value="1"/>
</dbReference>
<feature type="transmembrane region" description="Helical" evidence="1">
    <location>
        <begin position="220"/>
        <end position="242"/>
    </location>
</feature>
<gene>
    <name evidence="3" type="ORF">EKK97_02650</name>
</gene>
<dbReference type="Proteomes" id="UP000464013">
    <property type="component" value="Chromosome"/>
</dbReference>
<sequence>MRRQTMRLPLHRKCPRMEEAMQKPQYRPDIDGLRAIAVILVVAYHAEIPGFDFGFIGVDVFFVISGYLITSLLIRELERTGDISLLAFYGRRVRRLMPAMVVVILSSLVLGYLLLTPVGQQQNLSESAIASIAFFANYYFIATTGGYFDGPTDQVPLLHMWSLSVEEQFYAIWPILLIASLSFARRHGKRPWIVFSTLAALGIGASFCYGWWLSSANPNAAYFSVLSRGWQLLAGSLLACVLGRGLLPQASNAARSTLAALAAALLLAATFVIEGSHAYPGWMGMLPVLSAVALIVAGFGRASNPLSRLLATRPFVFVERYPTPGISGTGPYWPCPAPITWVRVIWSVT</sequence>
<evidence type="ECO:0000256" key="1">
    <source>
        <dbReference type="SAM" id="Phobius"/>
    </source>
</evidence>
<keyword evidence="1" id="KW-0472">Membrane</keyword>
<dbReference type="GO" id="GO:0009103">
    <property type="term" value="P:lipopolysaccharide biosynthetic process"/>
    <property type="evidence" value="ECO:0007669"/>
    <property type="project" value="TreeGrafter"/>
</dbReference>
<feature type="transmembrane region" description="Helical" evidence="1">
    <location>
        <begin position="53"/>
        <end position="75"/>
    </location>
</feature>
<feature type="domain" description="Acyltransferase 3" evidence="2">
    <location>
        <begin position="29"/>
        <end position="308"/>
    </location>
</feature>
<dbReference type="InterPro" id="IPR002656">
    <property type="entry name" value="Acyl_transf_3_dom"/>
</dbReference>
<dbReference type="GO" id="GO:0016020">
    <property type="term" value="C:membrane"/>
    <property type="evidence" value="ECO:0007669"/>
    <property type="project" value="TreeGrafter"/>
</dbReference>